<dbReference type="Proteomes" id="UP000249165">
    <property type="component" value="Unassembled WGS sequence"/>
</dbReference>
<dbReference type="InterPro" id="IPR036938">
    <property type="entry name" value="PAP2/HPO_sf"/>
</dbReference>
<gene>
    <name evidence="1" type="ORF">ATI53_10356</name>
</gene>
<keyword evidence="2" id="KW-1185">Reference proteome</keyword>
<evidence type="ECO:0000313" key="1">
    <source>
        <dbReference type="EMBL" id="RAK13356.1"/>
    </source>
</evidence>
<dbReference type="PANTHER" id="PTHR34599:SF1">
    <property type="entry name" value="PHOSPHATIDIC ACID PHOSPHATASE TYPE 2_HALOPEROXIDASE DOMAIN-CONTAINING PROTEIN"/>
    <property type="match status" value="1"/>
</dbReference>
<organism evidence="1 2">
    <name type="scientific">Salipiger aestuarii</name>
    <dbReference type="NCBI Taxonomy" id="568098"/>
    <lineage>
        <taxon>Bacteria</taxon>
        <taxon>Pseudomonadati</taxon>
        <taxon>Pseudomonadota</taxon>
        <taxon>Alphaproteobacteria</taxon>
        <taxon>Rhodobacterales</taxon>
        <taxon>Roseobacteraceae</taxon>
        <taxon>Salipiger</taxon>
    </lineage>
</organism>
<proteinExistence type="predicted"/>
<protein>
    <recommendedName>
        <fullName evidence="3">Vanadium-dependent haloperoxidase</fullName>
    </recommendedName>
</protein>
<dbReference type="SUPFAM" id="SSF48317">
    <property type="entry name" value="Acid phosphatase/Vanadium-dependent haloperoxidase"/>
    <property type="match status" value="1"/>
</dbReference>
<dbReference type="InterPro" id="IPR016119">
    <property type="entry name" value="Br/Cl_peroxidase_C"/>
</dbReference>
<sequence length="682" mass="73195">MDDFRDYEYLARPAATGDRHLKSCEIRETAALIAASRAPQATPTNGEETRHAEVWPLSFTKGLPHDSDGFVDPKAFHAFVTAITEPDRPGLPHAFDVPLGPQAGLAPGGNTPYSYKPRPEYALGWRCTRRDGAPLTVRAWESPRAGHVYDLQGADASDIAMDAAPALGSEELTAEMAEVYALALLRDVPFSEISAGGTAFAPAGLSAHAAFTGLGRLAFLNARTVLDGLTPRQADRRAARFDQTGAFTPQTMFRGSTPGAQTGPYLSQFLLVGTGTCPQETREGLISYGANTIDQRVASLAPGVDHMVDFNSWFDVQMGADIKDLQTADAGRRFITTPRQLASYVRVDQLYQAYLNAALVLLVQGAGFDSGFPEGTGKSRAAFATFGGPHMLALISEVSSRALKAVRRQKFNIHRRGRPERLAAMVDKVASGAPGKLTTAMRAQLRTMYLNLDKAGLMAPVAAHNAAQLATHAARDGSYPLTGLGHEAALSHLLPMAFIEGSPMHPSYGAGHATVAGACVTVLKAFFEMFTTPDGWTERLMDSVGLGCSVEPNVVADGAKVDFDRSGTKLVDATDQTRLTIQGELDKLAANIAIGRDMAGVHFYTDYYESLRLGERMAVTILQEQMLTYPEPVSMRFVSYDGDRVLIEGTGHAVSVTIFGKNGRPVDYAAWLSRAAQAPVPA</sequence>
<name>A0A327XZZ6_9RHOB</name>
<evidence type="ECO:0008006" key="3">
    <source>
        <dbReference type="Google" id="ProtNLM"/>
    </source>
</evidence>
<dbReference type="RefSeq" id="WP_111550851.1">
    <property type="nucleotide sequence ID" value="NZ_LIQE01000033.1"/>
</dbReference>
<dbReference type="GO" id="GO:0004601">
    <property type="term" value="F:peroxidase activity"/>
    <property type="evidence" value="ECO:0007669"/>
    <property type="project" value="InterPro"/>
</dbReference>
<comment type="caution">
    <text evidence="1">The sequence shown here is derived from an EMBL/GenBank/DDBJ whole genome shotgun (WGS) entry which is preliminary data.</text>
</comment>
<evidence type="ECO:0000313" key="2">
    <source>
        <dbReference type="Proteomes" id="UP000249165"/>
    </source>
</evidence>
<dbReference type="EMBL" id="QLMG01000035">
    <property type="protein sequence ID" value="RAK13356.1"/>
    <property type="molecule type" value="Genomic_DNA"/>
</dbReference>
<reference evidence="1 2" key="1">
    <citation type="submission" date="2018-06" db="EMBL/GenBank/DDBJ databases">
        <title>Genomic Encyclopedia of Archaeal and Bacterial Type Strains, Phase II (KMG-II): from individual species to whole genera.</title>
        <authorList>
            <person name="Goeker M."/>
        </authorList>
    </citation>
    <scope>NUCLEOTIDE SEQUENCE [LARGE SCALE GENOMIC DNA]</scope>
    <source>
        <strain evidence="1 2">DSM 22011</strain>
    </source>
</reference>
<dbReference type="PANTHER" id="PTHR34599">
    <property type="entry name" value="PEROXIDASE-RELATED"/>
    <property type="match status" value="1"/>
</dbReference>
<dbReference type="Gene3D" id="1.10.606.10">
    <property type="entry name" value="Vanadium-containing Chloroperoxidase, domain 2"/>
    <property type="match status" value="1"/>
</dbReference>
<dbReference type="AlphaFoldDB" id="A0A327XZZ6"/>
<accession>A0A327XZZ6</accession>
<dbReference type="OrthoDB" id="7793240at2"/>
<dbReference type="InterPro" id="IPR052559">
    <property type="entry name" value="V-haloperoxidase"/>
</dbReference>